<dbReference type="PANTHER" id="PTHR22960:SF29">
    <property type="entry name" value="CYCLIC PYRANOPTERIN MONOPHOSPHATE SYNTHASE"/>
    <property type="match status" value="1"/>
</dbReference>
<dbReference type="InterPro" id="IPR036522">
    <property type="entry name" value="MoaC_sf"/>
</dbReference>
<dbReference type="PANTHER" id="PTHR22960">
    <property type="entry name" value="MOLYBDOPTERIN COFACTOR SYNTHESIS PROTEIN A"/>
    <property type="match status" value="1"/>
</dbReference>
<proteinExistence type="inferred from homology"/>
<evidence type="ECO:0000256" key="1">
    <source>
        <dbReference type="ARBA" id="ARBA00001637"/>
    </source>
</evidence>
<dbReference type="InterPro" id="IPR050105">
    <property type="entry name" value="MoCo_biosynth_MoaA/MoaC"/>
</dbReference>
<evidence type="ECO:0000256" key="3">
    <source>
        <dbReference type="ARBA" id="ARBA00012575"/>
    </source>
</evidence>
<dbReference type="InterPro" id="IPR047594">
    <property type="entry name" value="MoaC_bact/euk"/>
</dbReference>
<evidence type="ECO:0000256" key="5">
    <source>
        <dbReference type="ARBA" id="ARBA00023239"/>
    </source>
</evidence>
<keyword evidence="5" id="KW-0456">Lyase</keyword>
<comment type="catalytic activity">
    <reaction evidence="1">
        <text>(8S)-3',8-cyclo-7,8-dihydroguanosine 5'-triphosphate = cyclic pyranopterin phosphate + diphosphate</text>
        <dbReference type="Rhea" id="RHEA:49580"/>
        <dbReference type="ChEBI" id="CHEBI:33019"/>
        <dbReference type="ChEBI" id="CHEBI:59648"/>
        <dbReference type="ChEBI" id="CHEBI:131766"/>
        <dbReference type="EC" id="4.6.1.17"/>
    </reaction>
</comment>
<dbReference type="NCBIfam" id="NF006870">
    <property type="entry name" value="PRK09364.1"/>
    <property type="match status" value="1"/>
</dbReference>
<dbReference type="EC" id="4.6.1.17" evidence="3"/>
<dbReference type="GO" id="GO:0006777">
    <property type="term" value="P:Mo-molybdopterin cofactor biosynthetic process"/>
    <property type="evidence" value="ECO:0007669"/>
    <property type="project" value="UniProtKB-KW"/>
</dbReference>
<accession>A0A3B1CT82</accession>
<dbReference type="AlphaFoldDB" id="A0A3B1CT82"/>
<dbReference type="Gene3D" id="3.30.70.640">
    <property type="entry name" value="Molybdopterin cofactor biosynthesis C (MoaC) domain"/>
    <property type="match status" value="1"/>
</dbReference>
<sequence length="160" mass="17368">MSRLSHIDSKGQARMVDVSEKPPTAREAVACGTVLMRPETLALLKENRVAKGDVLQVARVAGIMAAKKTPDIIPLCHPLSITSVSVDFTVDEEKSRVLIESRVKTVGQTGVEMEALTAVAAAALTVYDMCKAVDREMTITGIMLLEKRGGRSGEFRREKD</sequence>
<evidence type="ECO:0000259" key="7">
    <source>
        <dbReference type="Pfam" id="PF01967"/>
    </source>
</evidence>
<reference evidence="8" key="1">
    <citation type="submission" date="2018-06" db="EMBL/GenBank/DDBJ databases">
        <authorList>
            <person name="Zhirakovskaya E."/>
        </authorList>
    </citation>
    <scope>NUCLEOTIDE SEQUENCE</scope>
</reference>
<dbReference type="InterPro" id="IPR023045">
    <property type="entry name" value="MoaC"/>
</dbReference>
<evidence type="ECO:0000256" key="4">
    <source>
        <dbReference type="ARBA" id="ARBA00023150"/>
    </source>
</evidence>
<dbReference type="UniPathway" id="UPA00344"/>
<evidence type="ECO:0000256" key="2">
    <source>
        <dbReference type="ARBA" id="ARBA00005046"/>
    </source>
</evidence>
<gene>
    <name evidence="8" type="ORF">MNBD_NITROSPIRAE02-894</name>
</gene>
<evidence type="ECO:0000313" key="8">
    <source>
        <dbReference type="EMBL" id="VAX27198.1"/>
    </source>
</evidence>
<dbReference type="CDD" id="cd01420">
    <property type="entry name" value="MoaC_PE"/>
    <property type="match status" value="1"/>
</dbReference>
<dbReference type="Pfam" id="PF01967">
    <property type="entry name" value="MoaC"/>
    <property type="match status" value="1"/>
</dbReference>
<comment type="pathway">
    <text evidence="2">Cofactor biosynthesis; molybdopterin biosynthesis.</text>
</comment>
<dbReference type="HAMAP" id="MF_01224_B">
    <property type="entry name" value="MoaC_B"/>
    <property type="match status" value="1"/>
</dbReference>
<dbReference type="InterPro" id="IPR002820">
    <property type="entry name" value="Mopterin_CF_biosynth-C_dom"/>
</dbReference>
<evidence type="ECO:0000256" key="6">
    <source>
        <dbReference type="SAM" id="MobiDB-lite"/>
    </source>
</evidence>
<dbReference type="NCBIfam" id="TIGR00581">
    <property type="entry name" value="moaC"/>
    <property type="match status" value="1"/>
</dbReference>
<dbReference type="SUPFAM" id="SSF55040">
    <property type="entry name" value="Molybdenum cofactor biosynthesis protein C, MoaC"/>
    <property type="match status" value="1"/>
</dbReference>
<dbReference type="GO" id="GO:0061799">
    <property type="term" value="F:cyclic pyranopterin monophosphate synthase activity"/>
    <property type="evidence" value="ECO:0007669"/>
    <property type="project" value="UniProtKB-EC"/>
</dbReference>
<keyword evidence="4" id="KW-0501">Molybdenum cofactor biosynthesis</keyword>
<name>A0A3B1CT82_9ZZZZ</name>
<feature type="domain" description="Molybdopterin cofactor biosynthesis C (MoaC)" evidence="7">
    <location>
        <begin position="15"/>
        <end position="150"/>
    </location>
</feature>
<protein>
    <recommendedName>
        <fullName evidence="3">cyclic pyranopterin monophosphate synthase</fullName>
        <ecNumber evidence="3">4.6.1.17</ecNumber>
    </recommendedName>
</protein>
<organism evidence="8">
    <name type="scientific">hydrothermal vent metagenome</name>
    <dbReference type="NCBI Taxonomy" id="652676"/>
    <lineage>
        <taxon>unclassified sequences</taxon>
        <taxon>metagenomes</taxon>
        <taxon>ecological metagenomes</taxon>
    </lineage>
</organism>
<feature type="region of interest" description="Disordered" evidence="6">
    <location>
        <begin position="1"/>
        <end position="21"/>
    </location>
</feature>
<dbReference type="FunFam" id="3.30.70.640:FF:000001">
    <property type="entry name" value="Cyclic pyranopterin monophosphate synthase"/>
    <property type="match status" value="1"/>
</dbReference>
<dbReference type="EMBL" id="UOGH01000032">
    <property type="protein sequence ID" value="VAX27198.1"/>
    <property type="molecule type" value="Genomic_DNA"/>
</dbReference>